<sequence length="249" mass="25786">MQTRKISDSVAFVTGANRGIGRAITEALLERGVQKVYAAVRDTGTVGDLVGRYGDRVVPLALDVTDAAQVAATAAVARDTTLLVNNAGVALGGDLVSGDIVANARQEMEVNYFAPLEILQSFAPILKTNGGGGVVNMSSIAGLSNFAILATYSASKAAVHSLTQATRALLAAQNTAVFGVYPGPVDTDMAKGIDMEKTSPQHVANAILDGVEAGTTDIYPDPFAEGFGEQFEDSPRAVEKQLAGMVQQG</sequence>
<dbReference type="SUPFAM" id="SSF51735">
    <property type="entry name" value="NAD(P)-binding Rossmann-fold domains"/>
    <property type="match status" value="1"/>
</dbReference>
<dbReference type="NCBIfam" id="NF006118">
    <property type="entry name" value="PRK08264.1-4"/>
    <property type="match status" value="1"/>
</dbReference>
<dbReference type="PANTHER" id="PTHR43391:SF14">
    <property type="entry name" value="DEHYDROGENASE_REDUCTASE SDR FAMILY PROTEIN 7-LIKE"/>
    <property type="match status" value="1"/>
</dbReference>
<gene>
    <name evidence="4" type="ORF">MNBD_ACTINO02-2660</name>
</gene>
<keyword evidence="3" id="KW-0560">Oxidoreductase</keyword>
<accession>A0A3B0T5N7</accession>
<dbReference type="InterPro" id="IPR036291">
    <property type="entry name" value="NAD(P)-bd_dom_sf"/>
</dbReference>
<reference evidence="4" key="1">
    <citation type="submission" date="2018-06" db="EMBL/GenBank/DDBJ databases">
        <authorList>
            <person name="Zhirakovskaya E."/>
        </authorList>
    </citation>
    <scope>NUCLEOTIDE SEQUENCE</scope>
</reference>
<evidence type="ECO:0000256" key="1">
    <source>
        <dbReference type="ARBA" id="ARBA00006484"/>
    </source>
</evidence>
<dbReference type="Pfam" id="PF00106">
    <property type="entry name" value="adh_short"/>
    <property type="match status" value="1"/>
</dbReference>
<dbReference type="PRINTS" id="PR00080">
    <property type="entry name" value="SDRFAMILY"/>
</dbReference>
<keyword evidence="2" id="KW-0521">NADP</keyword>
<dbReference type="EMBL" id="UOEK01000230">
    <property type="protein sequence ID" value="VAW02246.1"/>
    <property type="molecule type" value="Genomic_DNA"/>
</dbReference>
<dbReference type="PRINTS" id="PR00081">
    <property type="entry name" value="GDHRDH"/>
</dbReference>
<name>A0A3B0T5N7_9ZZZZ</name>
<organism evidence="4">
    <name type="scientific">hydrothermal vent metagenome</name>
    <dbReference type="NCBI Taxonomy" id="652676"/>
    <lineage>
        <taxon>unclassified sequences</taxon>
        <taxon>metagenomes</taxon>
        <taxon>ecological metagenomes</taxon>
    </lineage>
</organism>
<proteinExistence type="inferred from homology"/>
<evidence type="ECO:0000256" key="2">
    <source>
        <dbReference type="ARBA" id="ARBA00022857"/>
    </source>
</evidence>
<dbReference type="InterPro" id="IPR002347">
    <property type="entry name" value="SDR_fam"/>
</dbReference>
<evidence type="ECO:0000313" key="4">
    <source>
        <dbReference type="EMBL" id="VAW02246.1"/>
    </source>
</evidence>
<protein>
    <submittedName>
        <fullName evidence="4">Uncharacterized protein</fullName>
    </submittedName>
</protein>
<comment type="similarity">
    <text evidence="1">Belongs to the short-chain dehydrogenases/reductases (SDR) family.</text>
</comment>
<dbReference type="GO" id="GO:0016491">
    <property type="term" value="F:oxidoreductase activity"/>
    <property type="evidence" value="ECO:0007669"/>
    <property type="project" value="UniProtKB-KW"/>
</dbReference>
<dbReference type="PANTHER" id="PTHR43391">
    <property type="entry name" value="RETINOL DEHYDROGENASE-RELATED"/>
    <property type="match status" value="1"/>
</dbReference>
<dbReference type="PROSITE" id="PS00061">
    <property type="entry name" value="ADH_SHORT"/>
    <property type="match status" value="1"/>
</dbReference>
<dbReference type="AlphaFoldDB" id="A0A3B0T5N7"/>
<dbReference type="InterPro" id="IPR020904">
    <property type="entry name" value="Sc_DH/Rdtase_CS"/>
</dbReference>
<evidence type="ECO:0000256" key="3">
    <source>
        <dbReference type="ARBA" id="ARBA00023002"/>
    </source>
</evidence>
<dbReference type="Gene3D" id="3.40.50.720">
    <property type="entry name" value="NAD(P)-binding Rossmann-like Domain"/>
    <property type="match status" value="1"/>
</dbReference>